<comment type="caution">
    <text evidence="1">The sequence shown here is derived from an EMBL/GenBank/DDBJ whole genome shotgun (WGS) entry which is preliminary data.</text>
</comment>
<dbReference type="Proteomes" id="UP001062846">
    <property type="component" value="Chromosome 7"/>
</dbReference>
<proteinExistence type="predicted"/>
<protein>
    <submittedName>
        <fullName evidence="1">Uncharacterized protein</fullName>
    </submittedName>
</protein>
<evidence type="ECO:0000313" key="2">
    <source>
        <dbReference type="Proteomes" id="UP001062846"/>
    </source>
</evidence>
<keyword evidence="2" id="KW-1185">Reference proteome</keyword>
<gene>
    <name evidence="1" type="ORF">RHMOL_Rhmol07G0235500</name>
</gene>
<dbReference type="EMBL" id="CM046394">
    <property type="protein sequence ID" value="KAI8547956.1"/>
    <property type="molecule type" value="Genomic_DNA"/>
</dbReference>
<organism evidence="1 2">
    <name type="scientific">Rhododendron molle</name>
    <name type="common">Chinese azalea</name>
    <name type="synonym">Azalea mollis</name>
    <dbReference type="NCBI Taxonomy" id="49168"/>
    <lineage>
        <taxon>Eukaryota</taxon>
        <taxon>Viridiplantae</taxon>
        <taxon>Streptophyta</taxon>
        <taxon>Embryophyta</taxon>
        <taxon>Tracheophyta</taxon>
        <taxon>Spermatophyta</taxon>
        <taxon>Magnoliopsida</taxon>
        <taxon>eudicotyledons</taxon>
        <taxon>Gunneridae</taxon>
        <taxon>Pentapetalae</taxon>
        <taxon>asterids</taxon>
        <taxon>Ericales</taxon>
        <taxon>Ericaceae</taxon>
        <taxon>Ericoideae</taxon>
        <taxon>Rhodoreae</taxon>
        <taxon>Rhododendron</taxon>
    </lineage>
</organism>
<reference evidence="1" key="1">
    <citation type="submission" date="2022-02" db="EMBL/GenBank/DDBJ databases">
        <title>Plant Genome Project.</title>
        <authorList>
            <person name="Zhang R.-G."/>
        </authorList>
    </citation>
    <scope>NUCLEOTIDE SEQUENCE</scope>
    <source>
        <strain evidence="1">AT1</strain>
    </source>
</reference>
<sequence>MAILADPFEPTPFPAPKIPELRGFVWGLGRVWGFFFKKFGDRVGGGDRSVPAPNPTRPRSPFVTRPTPSPNPRNIYIYI</sequence>
<name>A0ACC0N516_RHOML</name>
<evidence type="ECO:0000313" key="1">
    <source>
        <dbReference type="EMBL" id="KAI8547956.1"/>
    </source>
</evidence>
<accession>A0ACC0N516</accession>